<evidence type="ECO:0000313" key="2">
    <source>
        <dbReference type="Proteomes" id="UP000177279"/>
    </source>
</evidence>
<sequence>MTEMIHGGSKSGRRHLQTQKEFRLLDTEACQDRAELESWHRWEESEPLRSPFAVREHPTGAELRKFL</sequence>
<protein>
    <submittedName>
        <fullName evidence="1">Uncharacterized protein</fullName>
    </submittedName>
</protein>
<dbReference type="EMBL" id="MHVS01000005">
    <property type="protein sequence ID" value="OHA96450.1"/>
    <property type="molecule type" value="Genomic_DNA"/>
</dbReference>
<organism evidence="1 2">
    <name type="scientific">Candidatus Zambryskibacteria bacterium RIFCSPHIGHO2_02_FULL_43_37</name>
    <dbReference type="NCBI Taxonomy" id="1802749"/>
    <lineage>
        <taxon>Bacteria</taxon>
        <taxon>Candidatus Zambryskiibacteriota</taxon>
    </lineage>
</organism>
<dbReference type="Proteomes" id="UP000177279">
    <property type="component" value="Unassembled WGS sequence"/>
</dbReference>
<name>A0A1G2TGP2_9BACT</name>
<evidence type="ECO:0000313" key="1">
    <source>
        <dbReference type="EMBL" id="OHA96450.1"/>
    </source>
</evidence>
<gene>
    <name evidence="1" type="ORF">A3D49_00995</name>
</gene>
<proteinExistence type="predicted"/>
<reference evidence="1 2" key="1">
    <citation type="journal article" date="2016" name="Nat. Commun.">
        <title>Thousands of microbial genomes shed light on interconnected biogeochemical processes in an aquifer system.</title>
        <authorList>
            <person name="Anantharaman K."/>
            <person name="Brown C.T."/>
            <person name="Hug L.A."/>
            <person name="Sharon I."/>
            <person name="Castelle C.J."/>
            <person name="Probst A.J."/>
            <person name="Thomas B.C."/>
            <person name="Singh A."/>
            <person name="Wilkins M.J."/>
            <person name="Karaoz U."/>
            <person name="Brodie E.L."/>
            <person name="Williams K.H."/>
            <person name="Hubbard S.S."/>
            <person name="Banfield J.F."/>
        </authorList>
    </citation>
    <scope>NUCLEOTIDE SEQUENCE [LARGE SCALE GENOMIC DNA]</scope>
</reference>
<dbReference type="AlphaFoldDB" id="A0A1G2TGP2"/>
<accession>A0A1G2TGP2</accession>
<comment type="caution">
    <text evidence="1">The sequence shown here is derived from an EMBL/GenBank/DDBJ whole genome shotgun (WGS) entry which is preliminary data.</text>
</comment>